<evidence type="ECO:0000256" key="2">
    <source>
        <dbReference type="SAM" id="Phobius"/>
    </source>
</evidence>
<keyword evidence="2" id="KW-0812">Transmembrane</keyword>
<protein>
    <submittedName>
        <fullName evidence="4">Uncharacterized protein</fullName>
    </submittedName>
</protein>
<keyword evidence="3" id="KW-1185">Reference proteome</keyword>
<dbReference type="WBParaSite" id="PSAMB.scaffold2529size22715.g18177.t1">
    <property type="protein sequence ID" value="PSAMB.scaffold2529size22715.g18177.t1"/>
    <property type="gene ID" value="PSAMB.scaffold2529size22715.g18177"/>
</dbReference>
<sequence>MAVGGNRRRRRRRPNGTKREAPDARPRLIFTAFYARQIHRTPDAFHKRAISASDRVVCVRCIAGFAGLRCDRSDNSTAISGANPNGRISAAAAAATTPIIVASVGFALLLLVVLLLLALYLPRSRRPPPPRDPTRIEVNPNDVFFSIADYTELSPPERKRELPAAVKRNSAQFYFLSPNGGDEDKLMDDSDDEQETGATDAERH</sequence>
<accession>A0A914VTM7</accession>
<keyword evidence="2" id="KW-1133">Transmembrane helix</keyword>
<dbReference type="AlphaFoldDB" id="A0A914VTM7"/>
<evidence type="ECO:0000313" key="4">
    <source>
        <dbReference type="WBParaSite" id="PSAMB.scaffold2529size22715.g18177.t1"/>
    </source>
</evidence>
<dbReference type="Proteomes" id="UP000887566">
    <property type="component" value="Unplaced"/>
</dbReference>
<evidence type="ECO:0000313" key="3">
    <source>
        <dbReference type="Proteomes" id="UP000887566"/>
    </source>
</evidence>
<reference evidence="4" key="1">
    <citation type="submission" date="2022-11" db="UniProtKB">
        <authorList>
            <consortium name="WormBaseParasite"/>
        </authorList>
    </citation>
    <scope>IDENTIFICATION</scope>
</reference>
<evidence type="ECO:0000256" key="1">
    <source>
        <dbReference type="SAM" id="MobiDB-lite"/>
    </source>
</evidence>
<feature type="compositionally biased region" description="Basic residues" evidence="1">
    <location>
        <begin position="1"/>
        <end position="16"/>
    </location>
</feature>
<keyword evidence="2" id="KW-0472">Membrane</keyword>
<feature type="region of interest" description="Disordered" evidence="1">
    <location>
        <begin position="1"/>
        <end position="21"/>
    </location>
</feature>
<feature type="region of interest" description="Disordered" evidence="1">
    <location>
        <begin position="173"/>
        <end position="204"/>
    </location>
</feature>
<organism evidence="3 4">
    <name type="scientific">Plectus sambesii</name>
    <dbReference type="NCBI Taxonomy" id="2011161"/>
    <lineage>
        <taxon>Eukaryota</taxon>
        <taxon>Metazoa</taxon>
        <taxon>Ecdysozoa</taxon>
        <taxon>Nematoda</taxon>
        <taxon>Chromadorea</taxon>
        <taxon>Plectida</taxon>
        <taxon>Plectina</taxon>
        <taxon>Plectoidea</taxon>
        <taxon>Plectidae</taxon>
        <taxon>Plectus</taxon>
    </lineage>
</organism>
<feature type="transmembrane region" description="Helical" evidence="2">
    <location>
        <begin position="99"/>
        <end position="121"/>
    </location>
</feature>
<proteinExistence type="predicted"/>
<name>A0A914VTM7_9BILA</name>